<keyword evidence="3" id="KW-1185">Reference proteome</keyword>
<organism evidence="2 3">
    <name type="scientific">[Clostridium] fimetarium</name>
    <dbReference type="NCBI Taxonomy" id="99656"/>
    <lineage>
        <taxon>Bacteria</taxon>
        <taxon>Bacillati</taxon>
        <taxon>Bacillota</taxon>
        <taxon>Clostridia</taxon>
        <taxon>Lachnospirales</taxon>
        <taxon>Lachnospiraceae</taxon>
    </lineage>
</organism>
<dbReference type="RefSeq" id="WP_092450273.1">
    <property type="nucleotide sequence ID" value="NZ_FOJI01000002.1"/>
</dbReference>
<dbReference type="GO" id="GO:0035312">
    <property type="term" value="F:5'-3' DNA exonuclease activity"/>
    <property type="evidence" value="ECO:0007669"/>
    <property type="project" value="TreeGrafter"/>
</dbReference>
<dbReference type="STRING" id="99656.SAMN05421659_10218"/>
<dbReference type="EMBL" id="FOJI01000002">
    <property type="protein sequence ID" value="SEV90175.1"/>
    <property type="molecule type" value="Genomic_DNA"/>
</dbReference>
<dbReference type="Proteomes" id="UP000199701">
    <property type="component" value="Unassembled WGS sequence"/>
</dbReference>
<dbReference type="InterPro" id="IPR004013">
    <property type="entry name" value="PHP_dom"/>
</dbReference>
<feature type="domain" description="Polymerase/histidinol phosphatase N-terminal" evidence="1">
    <location>
        <begin position="4"/>
        <end position="69"/>
    </location>
</feature>
<dbReference type="PANTHER" id="PTHR42924:SF3">
    <property type="entry name" value="POLYMERASE_HISTIDINOL PHOSPHATASE N-TERMINAL DOMAIN-CONTAINING PROTEIN"/>
    <property type="match status" value="1"/>
</dbReference>
<dbReference type="OrthoDB" id="9804333at2"/>
<dbReference type="InterPro" id="IPR052018">
    <property type="entry name" value="PHP_domain"/>
</dbReference>
<sequence length="281" mass="31194">MKTIDLHVHSTYSDGTLTPEELVILAKKQGLSAMALTDHDTIIGVEEAVVAGQKYNIEIIPGIELSAAYGSKEIHIIGLYVDYKDKTFNDVLEDLRDIRNERNLKIIQKFKEIGIEISIDEMKQLYGNAVITRAHFADYLLAKGYIKSRSEAFERYIGENGPCFMAREKLTPEATIQLITAAHGVPILAHPTLYHLGTSEMNKLLSYLCKAGLKGIEAIYSTHSIGEEIQIKKLAKENHLIISGGSDFHGTNKPYLNLGTGRGHLCIPYEVLETIKIAANL</sequence>
<gene>
    <name evidence="2" type="ORF">SAMN05421659_10218</name>
</gene>
<dbReference type="Gene3D" id="1.10.150.650">
    <property type="match status" value="1"/>
</dbReference>
<name>A0A1I0MPJ1_9FIRM</name>
<protein>
    <recommendedName>
        <fullName evidence="1">Polymerase/histidinol phosphatase N-terminal domain-containing protein</fullName>
    </recommendedName>
</protein>
<evidence type="ECO:0000313" key="3">
    <source>
        <dbReference type="Proteomes" id="UP000199701"/>
    </source>
</evidence>
<dbReference type="GO" id="GO:0004534">
    <property type="term" value="F:5'-3' RNA exonuclease activity"/>
    <property type="evidence" value="ECO:0007669"/>
    <property type="project" value="TreeGrafter"/>
</dbReference>
<dbReference type="Gene3D" id="3.20.20.140">
    <property type="entry name" value="Metal-dependent hydrolases"/>
    <property type="match status" value="1"/>
</dbReference>
<dbReference type="SMART" id="SM00481">
    <property type="entry name" value="POLIIIAc"/>
    <property type="match status" value="1"/>
</dbReference>
<dbReference type="SUPFAM" id="SSF89550">
    <property type="entry name" value="PHP domain-like"/>
    <property type="match status" value="1"/>
</dbReference>
<dbReference type="CDD" id="cd07438">
    <property type="entry name" value="PHP_HisPPase_AMP"/>
    <property type="match status" value="1"/>
</dbReference>
<reference evidence="2 3" key="1">
    <citation type="submission" date="2016-10" db="EMBL/GenBank/DDBJ databases">
        <authorList>
            <person name="de Groot N.N."/>
        </authorList>
    </citation>
    <scope>NUCLEOTIDE SEQUENCE [LARGE SCALE GENOMIC DNA]</scope>
    <source>
        <strain evidence="2 3">DSM 9179</strain>
    </source>
</reference>
<proteinExistence type="predicted"/>
<dbReference type="PANTHER" id="PTHR42924">
    <property type="entry name" value="EXONUCLEASE"/>
    <property type="match status" value="1"/>
</dbReference>
<dbReference type="InterPro" id="IPR016195">
    <property type="entry name" value="Pol/histidinol_Pase-like"/>
</dbReference>
<dbReference type="Pfam" id="PF02811">
    <property type="entry name" value="PHP"/>
    <property type="match status" value="1"/>
</dbReference>
<accession>A0A1I0MPJ1</accession>
<evidence type="ECO:0000259" key="1">
    <source>
        <dbReference type="SMART" id="SM00481"/>
    </source>
</evidence>
<dbReference type="InterPro" id="IPR003141">
    <property type="entry name" value="Pol/His_phosphatase_N"/>
</dbReference>
<dbReference type="AlphaFoldDB" id="A0A1I0MPJ1"/>
<evidence type="ECO:0000313" key="2">
    <source>
        <dbReference type="EMBL" id="SEV90175.1"/>
    </source>
</evidence>